<name>A0A841J8B1_9SPHI</name>
<accession>A0A841J8B1</accession>
<dbReference type="Proteomes" id="UP000548326">
    <property type="component" value="Unassembled WGS sequence"/>
</dbReference>
<organism evidence="1 2">
    <name type="scientific">Mucilaginibacter lappiensis</name>
    <dbReference type="NCBI Taxonomy" id="354630"/>
    <lineage>
        <taxon>Bacteria</taxon>
        <taxon>Pseudomonadati</taxon>
        <taxon>Bacteroidota</taxon>
        <taxon>Sphingobacteriia</taxon>
        <taxon>Sphingobacteriales</taxon>
        <taxon>Sphingobacteriaceae</taxon>
        <taxon>Mucilaginibacter</taxon>
    </lineage>
</organism>
<proteinExistence type="predicted"/>
<dbReference type="EMBL" id="JACHCA010000003">
    <property type="protein sequence ID" value="MBB6126954.1"/>
    <property type="molecule type" value="Genomic_DNA"/>
</dbReference>
<reference evidence="1 2" key="1">
    <citation type="submission" date="2020-08" db="EMBL/GenBank/DDBJ databases">
        <title>Genomic Encyclopedia of Type Strains, Phase IV (KMG-V): Genome sequencing to study the core and pangenomes of soil and plant-associated prokaryotes.</title>
        <authorList>
            <person name="Whitman W."/>
        </authorList>
    </citation>
    <scope>NUCLEOTIDE SEQUENCE [LARGE SCALE GENOMIC DNA]</scope>
    <source>
        <strain evidence="1 2">MP601</strain>
    </source>
</reference>
<evidence type="ECO:0000313" key="2">
    <source>
        <dbReference type="Proteomes" id="UP000548326"/>
    </source>
</evidence>
<dbReference type="AlphaFoldDB" id="A0A841J8B1"/>
<gene>
    <name evidence="1" type="ORF">HDF22_001060</name>
</gene>
<comment type="caution">
    <text evidence="1">The sequence shown here is derived from an EMBL/GenBank/DDBJ whole genome shotgun (WGS) entry which is preliminary data.</text>
</comment>
<protein>
    <submittedName>
        <fullName evidence="1">Uncharacterized protein</fullName>
    </submittedName>
</protein>
<evidence type="ECO:0000313" key="1">
    <source>
        <dbReference type="EMBL" id="MBB6126954.1"/>
    </source>
</evidence>
<sequence>MLIQLTVYIEIFARYDHFKLYETIFICNKKMTNRFAKIIAKIIFRTVFHVNAGQPWAISK</sequence>